<protein>
    <submittedName>
        <fullName evidence="1">Pol polyprotein</fullName>
    </submittedName>
</protein>
<reference evidence="1 2" key="1">
    <citation type="journal article" date="2021" name="Elife">
        <title>Chloroplast acquisition without the gene transfer in kleptoplastic sea slugs, Plakobranchus ocellatus.</title>
        <authorList>
            <person name="Maeda T."/>
            <person name="Takahashi S."/>
            <person name="Yoshida T."/>
            <person name="Shimamura S."/>
            <person name="Takaki Y."/>
            <person name="Nagai Y."/>
            <person name="Toyoda A."/>
            <person name="Suzuki Y."/>
            <person name="Arimoto A."/>
            <person name="Ishii H."/>
            <person name="Satoh N."/>
            <person name="Nishiyama T."/>
            <person name="Hasebe M."/>
            <person name="Maruyama T."/>
            <person name="Minagawa J."/>
            <person name="Obokata J."/>
            <person name="Shigenobu S."/>
        </authorList>
    </citation>
    <scope>NUCLEOTIDE SEQUENCE [LARGE SCALE GENOMIC DNA]</scope>
</reference>
<keyword evidence="2" id="KW-1185">Reference proteome</keyword>
<name>A0AAV4JGF7_9GAST</name>
<dbReference type="EMBL" id="BMAT01006904">
    <property type="protein sequence ID" value="GFS21858.1"/>
    <property type="molecule type" value="Genomic_DNA"/>
</dbReference>
<dbReference type="AlphaFoldDB" id="A0AAV4JGF7"/>
<organism evidence="1 2">
    <name type="scientific">Elysia marginata</name>
    <dbReference type="NCBI Taxonomy" id="1093978"/>
    <lineage>
        <taxon>Eukaryota</taxon>
        <taxon>Metazoa</taxon>
        <taxon>Spiralia</taxon>
        <taxon>Lophotrochozoa</taxon>
        <taxon>Mollusca</taxon>
        <taxon>Gastropoda</taxon>
        <taxon>Heterobranchia</taxon>
        <taxon>Euthyneura</taxon>
        <taxon>Panpulmonata</taxon>
        <taxon>Sacoglossa</taxon>
        <taxon>Placobranchoidea</taxon>
        <taxon>Plakobranchidae</taxon>
        <taxon>Elysia</taxon>
    </lineage>
</organism>
<proteinExistence type="predicted"/>
<evidence type="ECO:0000313" key="2">
    <source>
        <dbReference type="Proteomes" id="UP000762676"/>
    </source>
</evidence>
<sequence>MRDLFRQNNCRQIHQGRNAATAENLHVTRKRLVQLKQRHVTELCNKKGHYSSVCRSSKVREVQVADEACHFLGSVHHFGEIDTTWTAVLYVDGNQVKFKLDTGAVVSVVGERFADGRPLQSCDKLLKVPGDTPLQVWGVFQAKLSYKDTEMWETLHDIQGQHQPLLSASACL</sequence>
<dbReference type="InterPro" id="IPR021109">
    <property type="entry name" value="Peptidase_aspartic_dom_sf"/>
</dbReference>
<comment type="caution">
    <text evidence="1">The sequence shown here is derived from an EMBL/GenBank/DDBJ whole genome shotgun (WGS) entry which is preliminary data.</text>
</comment>
<dbReference type="SUPFAM" id="SSF50630">
    <property type="entry name" value="Acid proteases"/>
    <property type="match status" value="1"/>
</dbReference>
<dbReference type="Proteomes" id="UP000762676">
    <property type="component" value="Unassembled WGS sequence"/>
</dbReference>
<accession>A0AAV4JGF7</accession>
<gene>
    <name evidence="1" type="ORF">ElyMa_003348900</name>
</gene>
<evidence type="ECO:0000313" key="1">
    <source>
        <dbReference type="EMBL" id="GFS21858.1"/>
    </source>
</evidence>